<dbReference type="Proteomes" id="UP000054359">
    <property type="component" value="Unassembled WGS sequence"/>
</dbReference>
<keyword evidence="1" id="KW-0472">Membrane</keyword>
<dbReference type="AlphaFoldDB" id="A0A087V049"/>
<evidence type="ECO:0000313" key="3">
    <source>
        <dbReference type="Proteomes" id="UP000054359"/>
    </source>
</evidence>
<keyword evidence="1" id="KW-0812">Transmembrane</keyword>
<organism evidence="2 3">
    <name type="scientific">Stegodyphus mimosarum</name>
    <name type="common">African social velvet spider</name>
    <dbReference type="NCBI Taxonomy" id="407821"/>
    <lineage>
        <taxon>Eukaryota</taxon>
        <taxon>Metazoa</taxon>
        <taxon>Ecdysozoa</taxon>
        <taxon>Arthropoda</taxon>
        <taxon>Chelicerata</taxon>
        <taxon>Arachnida</taxon>
        <taxon>Araneae</taxon>
        <taxon>Araneomorphae</taxon>
        <taxon>Entelegynae</taxon>
        <taxon>Eresoidea</taxon>
        <taxon>Eresidae</taxon>
        <taxon>Stegodyphus</taxon>
    </lineage>
</organism>
<evidence type="ECO:0000313" key="2">
    <source>
        <dbReference type="EMBL" id="KFM82988.1"/>
    </source>
</evidence>
<dbReference type="EMBL" id="KK122565">
    <property type="protein sequence ID" value="KFM82988.1"/>
    <property type="molecule type" value="Genomic_DNA"/>
</dbReference>
<keyword evidence="3" id="KW-1185">Reference proteome</keyword>
<feature type="transmembrane region" description="Helical" evidence="1">
    <location>
        <begin position="98"/>
        <end position="120"/>
    </location>
</feature>
<proteinExistence type="predicted"/>
<feature type="non-terminal residue" evidence="2">
    <location>
        <position position="137"/>
    </location>
</feature>
<gene>
    <name evidence="2" type="ORF">X975_16703</name>
</gene>
<reference evidence="2 3" key="1">
    <citation type="submission" date="2013-11" db="EMBL/GenBank/DDBJ databases">
        <title>Genome sequencing of Stegodyphus mimosarum.</title>
        <authorList>
            <person name="Bechsgaard J."/>
        </authorList>
    </citation>
    <scope>NUCLEOTIDE SEQUENCE [LARGE SCALE GENOMIC DNA]</scope>
</reference>
<sequence length="137" mass="15660">MFKTTFGGLDKLKFILYISFSSFRWQKIRKRCNIGSSFILNVRIKKANKRIHLLQVNTQSPFNSPPKCVTSSAVIHNAVNFCSIAVQDSKKGFPAYKYFSYSIYTLFFPPIFCCVASIFLPFSFHLTAVIQVTTQAH</sequence>
<keyword evidence="1" id="KW-1133">Transmembrane helix</keyword>
<protein>
    <submittedName>
        <fullName evidence="2">Uncharacterized protein</fullName>
    </submittedName>
</protein>
<name>A0A087V049_STEMI</name>
<evidence type="ECO:0000256" key="1">
    <source>
        <dbReference type="SAM" id="Phobius"/>
    </source>
</evidence>
<accession>A0A087V049</accession>